<gene>
    <name evidence="8" type="ORF">COHA_005685</name>
</gene>
<feature type="transmembrane region" description="Helical" evidence="7">
    <location>
        <begin position="47"/>
        <end position="66"/>
    </location>
</feature>
<evidence type="ECO:0000256" key="5">
    <source>
        <dbReference type="ARBA" id="ARBA00023136"/>
    </source>
</evidence>
<dbReference type="InterPro" id="IPR018456">
    <property type="entry name" value="PTR2_symporter_CS"/>
</dbReference>
<keyword evidence="4 7" id="KW-1133">Transmembrane helix</keyword>
<evidence type="ECO:0000256" key="4">
    <source>
        <dbReference type="ARBA" id="ARBA00022989"/>
    </source>
</evidence>
<feature type="transmembrane region" description="Helical" evidence="7">
    <location>
        <begin position="430"/>
        <end position="451"/>
    </location>
</feature>
<comment type="subcellular location">
    <subcellularLocation>
        <location evidence="1 6">Membrane</location>
        <topology evidence="1 6">Multi-pass membrane protein</topology>
    </subcellularLocation>
</comment>
<dbReference type="SUPFAM" id="SSF103473">
    <property type="entry name" value="MFS general substrate transporter"/>
    <property type="match status" value="1"/>
</dbReference>
<keyword evidence="3 6" id="KW-0812">Transmembrane</keyword>
<sequence>NAFLYASLYIVALGTGGIKPNVSAFGADQFDEADPQDRREKTSFFNWFYFFVNIGSLLAVTVIVWVQENVGWALGFAIPAAAMLCAIITFVAGSPLYTHVAPTESPISRVFKVVWAAWRAPKQAATDGTEPLLASHDTSLHGGLNGSGGLHDGLNGSSAVSAAMGGTGGLGGGMGRRTQSLQWLNAAAEVRVAGGGRRFSQRQVEEVKLVLRLLPVFATTSLYWTIYMQMGSFFVAQVYDKLFVPLMRRLGRPITLLQRIGWGLVVCVASMLIAAWVEHARLQRDSICYSGGGSDSSASALAMAAGGALADAAAAGGSFGLADVAAASGSGLLGLADCSRAGPKMSVWWQVPQYLAVGLSEVFTSIGQLELFYDQAPDVMRSCSMALVLLSVCIGSYLSGALVYAATVITRRMDPVGEGWLPKDLNHGRLDLFFLLLAGLMAANLALYLWVAARYEYKAVEHVKRVTLPRAQRQVRSSCG</sequence>
<keyword evidence="9" id="KW-1185">Reference proteome</keyword>
<accession>A0AAD5H1I6</accession>
<dbReference type="Gene3D" id="1.20.1250.20">
    <property type="entry name" value="MFS general substrate transporter like domains"/>
    <property type="match status" value="1"/>
</dbReference>
<evidence type="ECO:0000313" key="8">
    <source>
        <dbReference type="EMBL" id="KAI7840664.1"/>
    </source>
</evidence>
<feature type="non-terminal residue" evidence="8">
    <location>
        <position position="480"/>
    </location>
</feature>
<evidence type="ECO:0000313" key="9">
    <source>
        <dbReference type="Proteomes" id="UP001205105"/>
    </source>
</evidence>
<evidence type="ECO:0000256" key="2">
    <source>
        <dbReference type="ARBA" id="ARBA00005982"/>
    </source>
</evidence>
<feature type="transmembrane region" description="Helical" evidence="7">
    <location>
        <begin position="256"/>
        <end position="277"/>
    </location>
</feature>
<dbReference type="PANTHER" id="PTHR11654">
    <property type="entry name" value="OLIGOPEPTIDE TRANSPORTER-RELATED"/>
    <property type="match status" value="1"/>
</dbReference>
<keyword evidence="6" id="KW-0813">Transport</keyword>
<comment type="similarity">
    <text evidence="2 6">Belongs to the major facilitator superfamily. Proton-dependent oligopeptide transporter (POT/PTR) (TC 2.A.17) family.</text>
</comment>
<reference evidence="8" key="1">
    <citation type="submission" date="2020-11" db="EMBL/GenBank/DDBJ databases">
        <title>Chlorella ohadii genome sequencing and assembly.</title>
        <authorList>
            <person name="Murik O."/>
            <person name="Treves H."/>
            <person name="Kedem I."/>
            <person name="Shotland Y."/>
            <person name="Kaplan A."/>
        </authorList>
    </citation>
    <scope>NUCLEOTIDE SEQUENCE</scope>
    <source>
        <strain evidence="8">1</strain>
    </source>
</reference>
<evidence type="ECO:0000256" key="1">
    <source>
        <dbReference type="ARBA" id="ARBA00004141"/>
    </source>
</evidence>
<proteinExistence type="inferred from homology"/>
<evidence type="ECO:0000256" key="6">
    <source>
        <dbReference type="RuleBase" id="RU003755"/>
    </source>
</evidence>
<name>A0AAD5H1I6_9CHLO</name>
<dbReference type="PROSITE" id="PS01023">
    <property type="entry name" value="PTR2_2"/>
    <property type="match status" value="1"/>
</dbReference>
<keyword evidence="5 7" id="KW-0472">Membrane</keyword>
<evidence type="ECO:0000256" key="3">
    <source>
        <dbReference type="ARBA" id="ARBA00022692"/>
    </source>
</evidence>
<dbReference type="GO" id="GO:0016020">
    <property type="term" value="C:membrane"/>
    <property type="evidence" value="ECO:0007669"/>
    <property type="project" value="UniProtKB-SubCell"/>
</dbReference>
<comment type="caution">
    <text evidence="8">The sequence shown here is derived from an EMBL/GenBank/DDBJ whole genome shotgun (WGS) entry which is preliminary data.</text>
</comment>
<dbReference type="GO" id="GO:0006857">
    <property type="term" value="P:oligopeptide transport"/>
    <property type="evidence" value="ECO:0007669"/>
    <property type="project" value="InterPro"/>
</dbReference>
<evidence type="ECO:0000256" key="7">
    <source>
        <dbReference type="SAM" id="Phobius"/>
    </source>
</evidence>
<feature type="transmembrane region" description="Helical" evidence="7">
    <location>
        <begin position="72"/>
        <end position="92"/>
    </location>
</feature>
<dbReference type="GO" id="GO:0022857">
    <property type="term" value="F:transmembrane transporter activity"/>
    <property type="evidence" value="ECO:0007669"/>
    <property type="project" value="InterPro"/>
</dbReference>
<dbReference type="Pfam" id="PF00854">
    <property type="entry name" value="PTR2"/>
    <property type="match status" value="3"/>
</dbReference>
<feature type="transmembrane region" description="Helical" evidence="7">
    <location>
        <begin position="387"/>
        <end position="410"/>
    </location>
</feature>
<dbReference type="AlphaFoldDB" id="A0AAD5H1I6"/>
<dbReference type="EMBL" id="JADXDR010000077">
    <property type="protein sequence ID" value="KAI7840664.1"/>
    <property type="molecule type" value="Genomic_DNA"/>
</dbReference>
<dbReference type="InterPro" id="IPR000109">
    <property type="entry name" value="POT_fam"/>
</dbReference>
<dbReference type="InterPro" id="IPR036259">
    <property type="entry name" value="MFS_trans_sf"/>
</dbReference>
<feature type="transmembrane region" description="Helical" evidence="7">
    <location>
        <begin position="209"/>
        <end position="236"/>
    </location>
</feature>
<protein>
    <submittedName>
        <fullName evidence="8">Uncharacterized protein</fullName>
    </submittedName>
</protein>
<dbReference type="Proteomes" id="UP001205105">
    <property type="component" value="Unassembled WGS sequence"/>
</dbReference>
<organism evidence="8 9">
    <name type="scientific">Chlorella ohadii</name>
    <dbReference type="NCBI Taxonomy" id="2649997"/>
    <lineage>
        <taxon>Eukaryota</taxon>
        <taxon>Viridiplantae</taxon>
        <taxon>Chlorophyta</taxon>
        <taxon>core chlorophytes</taxon>
        <taxon>Trebouxiophyceae</taxon>
        <taxon>Chlorellales</taxon>
        <taxon>Chlorellaceae</taxon>
        <taxon>Chlorella clade</taxon>
        <taxon>Chlorella</taxon>
    </lineage>
</organism>